<keyword evidence="1" id="KW-0732">Signal</keyword>
<feature type="chain" id="PRO_5035922102" evidence="1">
    <location>
        <begin position="22"/>
        <end position="203"/>
    </location>
</feature>
<dbReference type="EMBL" id="CM029046">
    <property type="protein sequence ID" value="KAG2585881.1"/>
    <property type="molecule type" value="Genomic_DNA"/>
</dbReference>
<reference evidence="2" key="1">
    <citation type="submission" date="2020-05" db="EMBL/GenBank/DDBJ databases">
        <title>WGS assembly of Panicum virgatum.</title>
        <authorList>
            <person name="Lovell J.T."/>
            <person name="Jenkins J."/>
            <person name="Shu S."/>
            <person name="Juenger T.E."/>
            <person name="Schmutz J."/>
        </authorList>
    </citation>
    <scope>NUCLEOTIDE SEQUENCE</scope>
    <source>
        <strain evidence="2">AP13</strain>
    </source>
</reference>
<evidence type="ECO:0000256" key="1">
    <source>
        <dbReference type="SAM" id="SignalP"/>
    </source>
</evidence>
<evidence type="ECO:0000313" key="3">
    <source>
        <dbReference type="Proteomes" id="UP000823388"/>
    </source>
</evidence>
<comment type="caution">
    <text evidence="2">The sequence shown here is derived from an EMBL/GenBank/DDBJ whole genome shotgun (WGS) entry which is preliminary data.</text>
</comment>
<gene>
    <name evidence="2" type="ORF">PVAP13_5NG013300</name>
</gene>
<proteinExistence type="predicted"/>
<dbReference type="AlphaFoldDB" id="A0A8T0RIJ8"/>
<dbReference type="InterPro" id="IPR038765">
    <property type="entry name" value="Papain-like_cys_pep_sf"/>
</dbReference>
<organism evidence="2 3">
    <name type="scientific">Panicum virgatum</name>
    <name type="common">Blackwell switchgrass</name>
    <dbReference type="NCBI Taxonomy" id="38727"/>
    <lineage>
        <taxon>Eukaryota</taxon>
        <taxon>Viridiplantae</taxon>
        <taxon>Streptophyta</taxon>
        <taxon>Embryophyta</taxon>
        <taxon>Tracheophyta</taxon>
        <taxon>Spermatophyta</taxon>
        <taxon>Magnoliopsida</taxon>
        <taxon>Liliopsida</taxon>
        <taxon>Poales</taxon>
        <taxon>Poaceae</taxon>
        <taxon>PACMAD clade</taxon>
        <taxon>Panicoideae</taxon>
        <taxon>Panicodae</taxon>
        <taxon>Paniceae</taxon>
        <taxon>Panicinae</taxon>
        <taxon>Panicum</taxon>
        <taxon>Panicum sect. Hiantes</taxon>
    </lineage>
</organism>
<protein>
    <submittedName>
        <fullName evidence="2">Uncharacterized protein</fullName>
    </submittedName>
</protein>
<dbReference type="SUPFAM" id="SSF54001">
    <property type="entry name" value="Cysteine proteinases"/>
    <property type="match status" value="1"/>
</dbReference>
<dbReference type="Proteomes" id="UP000823388">
    <property type="component" value="Chromosome 5N"/>
</dbReference>
<evidence type="ECO:0000313" key="2">
    <source>
        <dbReference type="EMBL" id="KAG2585881.1"/>
    </source>
</evidence>
<keyword evidence="3" id="KW-1185">Reference proteome</keyword>
<feature type="signal peptide" evidence="1">
    <location>
        <begin position="1"/>
        <end position="21"/>
    </location>
</feature>
<name>A0A8T0RIJ8_PANVG</name>
<accession>A0A8T0RIJ8</accession>
<sequence length="203" mass="23700">MFSMILVLLILFSLKWTFVGSSKFTLMQIQTFPLAFSQLLETQEFLENFAAVWKFIVHVKYHDKWSCYFWDFKRKMLTVLDPCMMNTSSIKVAMHHEQAVLDIHKAMIECINNFFVGWSVEFGGWSFHYPTNHGPRCKSVNSGLYAVHYARAFDGENIRFDVKEPSESNLSDARAEILYWLFIMAGNEGFLPEDLFQELGIHI</sequence>